<sequence>MTNASGLSGWYRSLVSPNTLASRHHKAGFGASAELSGGSDQWMLLRMSALAFFLLMLLAMSALRRADELGADAFAIEFSGEDHGAAQYFAFIDDARQYSDGHLIQESDSRNTKKYTRTVRALQVVLRLLSTHPSHQERLEFMRSQLVT</sequence>
<reference evidence="9" key="1">
    <citation type="submission" date="2021-10" db="EMBL/GenBank/DDBJ databases">
        <title>Novel species in genus Arthrobacter.</title>
        <authorList>
            <person name="Liu Y."/>
        </authorList>
    </citation>
    <scope>NUCLEOTIDE SEQUENCE</scope>
    <source>
        <strain evidence="9">Zg-Y453</strain>
    </source>
</reference>
<dbReference type="Proteomes" id="UP001139158">
    <property type="component" value="Unassembled WGS sequence"/>
</dbReference>
<evidence type="ECO:0000256" key="2">
    <source>
        <dbReference type="ARBA" id="ARBA00022723"/>
    </source>
</evidence>
<dbReference type="Pfam" id="PF01435">
    <property type="entry name" value="Peptidase_M48"/>
    <property type="match status" value="1"/>
</dbReference>
<comment type="caution">
    <text evidence="9">The sequence shown here is derived from an EMBL/GenBank/DDBJ whole genome shotgun (WGS) entry which is preliminary data.</text>
</comment>
<proteinExistence type="inferred from homology"/>
<protein>
    <submittedName>
        <fullName evidence="9">M48 family metalloprotease</fullName>
        <ecNumber evidence="9">3.4.24.-</ecNumber>
    </submittedName>
</protein>
<keyword evidence="10" id="KW-1185">Reference proteome</keyword>
<name>A0A9X1MFK4_9MICC</name>
<feature type="domain" description="Peptidase M48" evidence="8">
    <location>
        <begin position="33"/>
        <end position="144"/>
    </location>
</feature>
<keyword evidence="4 6" id="KW-0862">Zinc</keyword>
<evidence type="ECO:0000256" key="7">
    <source>
        <dbReference type="SAM" id="Phobius"/>
    </source>
</evidence>
<keyword evidence="5 6" id="KW-0482">Metalloprotease</keyword>
<comment type="similarity">
    <text evidence="6">Belongs to the peptidase M48 family.</text>
</comment>
<keyword evidence="2" id="KW-0479">Metal-binding</keyword>
<dbReference type="EMBL" id="JAJFZV010000011">
    <property type="protein sequence ID" value="MCC3298305.1"/>
    <property type="molecule type" value="Genomic_DNA"/>
</dbReference>
<dbReference type="GO" id="GO:0004222">
    <property type="term" value="F:metalloendopeptidase activity"/>
    <property type="evidence" value="ECO:0007669"/>
    <property type="project" value="InterPro"/>
</dbReference>
<keyword evidence="1 6" id="KW-0645">Protease</keyword>
<accession>A0A9X1MFK4</accession>
<evidence type="ECO:0000256" key="3">
    <source>
        <dbReference type="ARBA" id="ARBA00022801"/>
    </source>
</evidence>
<dbReference type="EC" id="3.4.24.-" evidence="9"/>
<keyword evidence="7" id="KW-0812">Transmembrane</keyword>
<keyword evidence="3 6" id="KW-0378">Hydrolase</keyword>
<dbReference type="RefSeq" id="WP_227896178.1">
    <property type="nucleotide sequence ID" value="NZ_CP099466.1"/>
</dbReference>
<comment type="cofactor">
    <cofactor evidence="6">
        <name>Zn(2+)</name>
        <dbReference type="ChEBI" id="CHEBI:29105"/>
    </cofactor>
    <text evidence="6">Binds 1 zinc ion per subunit.</text>
</comment>
<organism evidence="9 10">
    <name type="scientific">Arthrobacter caoxuetaonis</name>
    <dbReference type="NCBI Taxonomy" id="2886935"/>
    <lineage>
        <taxon>Bacteria</taxon>
        <taxon>Bacillati</taxon>
        <taxon>Actinomycetota</taxon>
        <taxon>Actinomycetes</taxon>
        <taxon>Micrococcales</taxon>
        <taxon>Micrococcaceae</taxon>
        <taxon>Arthrobacter</taxon>
    </lineage>
</organism>
<evidence type="ECO:0000256" key="4">
    <source>
        <dbReference type="ARBA" id="ARBA00022833"/>
    </source>
</evidence>
<keyword evidence="7" id="KW-0472">Membrane</keyword>
<dbReference type="AlphaFoldDB" id="A0A9X1MFK4"/>
<evidence type="ECO:0000313" key="10">
    <source>
        <dbReference type="Proteomes" id="UP001139158"/>
    </source>
</evidence>
<keyword evidence="7" id="KW-1133">Transmembrane helix</keyword>
<dbReference type="GO" id="GO:0046872">
    <property type="term" value="F:metal ion binding"/>
    <property type="evidence" value="ECO:0007669"/>
    <property type="project" value="UniProtKB-KW"/>
</dbReference>
<evidence type="ECO:0000256" key="6">
    <source>
        <dbReference type="RuleBase" id="RU003983"/>
    </source>
</evidence>
<feature type="transmembrane region" description="Helical" evidence="7">
    <location>
        <begin position="43"/>
        <end position="63"/>
    </location>
</feature>
<dbReference type="GO" id="GO:0006508">
    <property type="term" value="P:proteolysis"/>
    <property type="evidence" value="ECO:0007669"/>
    <property type="project" value="UniProtKB-KW"/>
</dbReference>
<evidence type="ECO:0000256" key="5">
    <source>
        <dbReference type="ARBA" id="ARBA00023049"/>
    </source>
</evidence>
<evidence type="ECO:0000313" key="9">
    <source>
        <dbReference type="EMBL" id="MCC3298305.1"/>
    </source>
</evidence>
<evidence type="ECO:0000256" key="1">
    <source>
        <dbReference type="ARBA" id="ARBA00022670"/>
    </source>
</evidence>
<gene>
    <name evidence="9" type="ORF">LJ757_10870</name>
</gene>
<evidence type="ECO:0000259" key="8">
    <source>
        <dbReference type="Pfam" id="PF01435"/>
    </source>
</evidence>
<dbReference type="InterPro" id="IPR001915">
    <property type="entry name" value="Peptidase_M48"/>
</dbReference>